<sequence>MKRIFIYAMAAAALMMTASCGNRGKKADEAKAGETIGMTDLVPAAAAAPVDTVALKKQNWEKVVPGYQVPDFRLKNLDGEYMTLESFKGKYVLLDFWGTWCRWCIKGIPEMKEYYAKYRDRIEFVGIDCRDTEEAWREGVKKHELPWVNLYNGHDQEIVIEYGIQGYPTKIIVGPDGKVVEAFLGEDPAMYEKLDEMFR</sequence>
<dbReference type="EMBL" id="JADIMO010000041">
    <property type="protein sequence ID" value="MBO8444783.1"/>
    <property type="molecule type" value="Genomic_DNA"/>
</dbReference>
<dbReference type="PROSITE" id="PS51257">
    <property type="entry name" value="PROKAR_LIPOPROTEIN"/>
    <property type="match status" value="1"/>
</dbReference>
<name>A0A9D9HCE9_9BACT</name>
<dbReference type="GO" id="GO:0016491">
    <property type="term" value="F:oxidoreductase activity"/>
    <property type="evidence" value="ECO:0007669"/>
    <property type="project" value="InterPro"/>
</dbReference>
<proteinExistence type="predicted"/>
<dbReference type="InterPro" id="IPR000866">
    <property type="entry name" value="AhpC/TSA"/>
</dbReference>
<dbReference type="InterPro" id="IPR036249">
    <property type="entry name" value="Thioredoxin-like_sf"/>
</dbReference>
<evidence type="ECO:0000313" key="4">
    <source>
        <dbReference type="Proteomes" id="UP000823619"/>
    </source>
</evidence>
<feature type="chain" id="PRO_5039468874" evidence="1">
    <location>
        <begin position="21"/>
        <end position="199"/>
    </location>
</feature>
<dbReference type="InterPro" id="IPR013766">
    <property type="entry name" value="Thioredoxin_domain"/>
</dbReference>
<gene>
    <name evidence="3" type="ORF">IAC23_03685</name>
</gene>
<comment type="caution">
    <text evidence="3">The sequence shown here is derived from an EMBL/GenBank/DDBJ whole genome shotgun (WGS) entry which is preliminary data.</text>
</comment>
<protein>
    <submittedName>
        <fullName evidence="3">TlpA family protein disulfide reductase</fullName>
    </submittedName>
</protein>
<organism evidence="3 4">
    <name type="scientific">Candidatus Cryptobacteroides merdavium</name>
    <dbReference type="NCBI Taxonomy" id="2840769"/>
    <lineage>
        <taxon>Bacteria</taxon>
        <taxon>Pseudomonadati</taxon>
        <taxon>Bacteroidota</taxon>
        <taxon>Bacteroidia</taxon>
        <taxon>Bacteroidales</taxon>
        <taxon>Candidatus Cryptobacteroides</taxon>
    </lineage>
</organism>
<dbReference type="PROSITE" id="PS51352">
    <property type="entry name" value="THIOREDOXIN_2"/>
    <property type="match status" value="1"/>
</dbReference>
<evidence type="ECO:0000259" key="2">
    <source>
        <dbReference type="PROSITE" id="PS51352"/>
    </source>
</evidence>
<dbReference type="SUPFAM" id="SSF52833">
    <property type="entry name" value="Thioredoxin-like"/>
    <property type="match status" value="1"/>
</dbReference>
<reference evidence="3" key="1">
    <citation type="submission" date="2020-10" db="EMBL/GenBank/DDBJ databases">
        <authorList>
            <person name="Gilroy R."/>
        </authorList>
    </citation>
    <scope>NUCLEOTIDE SEQUENCE</scope>
    <source>
        <strain evidence="3">D5-748</strain>
    </source>
</reference>
<keyword evidence="1" id="KW-0732">Signal</keyword>
<dbReference type="CDD" id="cd02966">
    <property type="entry name" value="TlpA_like_family"/>
    <property type="match status" value="1"/>
</dbReference>
<evidence type="ECO:0000313" key="3">
    <source>
        <dbReference type="EMBL" id="MBO8444783.1"/>
    </source>
</evidence>
<feature type="signal peptide" evidence="1">
    <location>
        <begin position="1"/>
        <end position="20"/>
    </location>
</feature>
<dbReference type="GO" id="GO:0016209">
    <property type="term" value="F:antioxidant activity"/>
    <property type="evidence" value="ECO:0007669"/>
    <property type="project" value="InterPro"/>
</dbReference>
<dbReference type="AlphaFoldDB" id="A0A9D9HCE9"/>
<evidence type="ECO:0000256" key="1">
    <source>
        <dbReference type="SAM" id="SignalP"/>
    </source>
</evidence>
<reference evidence="3" key="2">
    <citation type="journal article" date="2021" name="PeerJ">
        <title>Extensive microbial diversity within the chicken gut microbiome revealed by metagenomics and culture.</title>
        <authorList>
            <person name="Gilroy R."/>
            <person name="Ravi A."/>
            <person name="Getino M."/>
            <person name="Pursley I."/>
            <person name="Horton D.L."/>
            <person name="Alikhan N.F."/>
            <person name="Baker D."/>
            <person name="Gharbi K."/>
            <person name="Hall N."/>
            <person name="Watson M."/>
            <person name="Adriaenssens E.M."/>
            <person name="Foster-Nyarko E."/>
            <person name="Jarju S."/>
            <person name="Secka A."/>
            <person name="Antonio M."/>
            <person name="Oren A."/>
            <person name="Chaudhuri R.R."/>
            <person name="La Ragione R."/>
            <person name="Hildebrand F."/>
            <person name="Pallen M.J."/>
        </authorList>
    </citation>
    <scope>NUCLEOTIDE SEQUENCE</scope>
    <source>
        <strain evidence="3">D5-748</strain>
    </source>
</reference>
<feature type="domain" description="Thioredoxin" evidence="2">
    <location>
        <begin position="63"/>
        <end position="199"/>
    </location>
</feature>
<dbReference type="PANTHER" id="PTHR42852:SF13">
    <property type="entry name" value="PROTEIN DIPZ"/>
    <property type="match status" value="1"/>
</dbReference>
<accession>A0A9D9HCE9</accession>
<dbReference type="Gene3D" id="3.40.30.10">
    <property type="entry name" value="Glutaredoxin"/>
    <property type="match status" value="1"/>
</dbReference>
<dbReference type="Proteomes" id="UP000823619">
    <property type="component" value="Unassembled WGS sequence"/>
</dbReference>
<dbReference type="InterPro" id="IPR050553">
    <property type="entry name" value="Thioredoxin_ResA/DsbE_sf"/>
</dbReference>
<dbReference type="Pfam" id="PF00578">
    <property type="entry name" value="AhpC-TSA"/>
    <property type="match status" value="1"/>
</dbReference>
<dbReference type="PANTHER" id="PTHR42852">
    <property type="entry name" value="THIOL:DISULFIDE INTERCHANGE PROTEIN DSBE"/>
    <property type="match status" value="1"/>
</dbReference>